<evidence type="ECO:0000256" key="4">
    <source>
        <dbReference type="ARBA" id="ARBA00022574"/>
    </source>
</evidence>
<dbReference type="InterPro" id="IPR053826">
    <property type="entry name" value="WDR75"/>
</dbReference>
<dbReference type="Gene3D" id="2.130.10.10">
    <property type="entry name" value="YVTN repeat-like/Quinoprotein amine dehydrogenase"/>
    <property type="match status" value="2"/>
</dbReference>
<name>A0A1J4KN06_9EUKA</name>
<evidence type="ECO:0000313" key="9">
    <source>
        <dbReference type="EMBL" id="OHT12697.1"/>
    </source>
</evidence>
<dbReference type="Proteomes" id="UP000179807">
    <property type="component" value="Unassembled WGS sequence"/>
</dbReference>
<evidence type="ECO:0000256" key="3">
    <source>
        <dbReference type="ARBA" id="ARBA00022552"/>
    </source>
</evidence>
<dbReference type="PROSITE" id="PS51257">
    <property type="entry name" value="PROKAR_LIPOPROTEIN"/>
    <property type="match status" value="1"/>
</dbReference>
<comment type="caution">
    <text evidence="9">The sequence shown here is derived from an EMBL/GenBank/DDBJ whole genome shotgun (WGS) entry which is preliminary data.</text>
</comment>
<sequence length="825" mass="93712">MSYIVRRVGGGTFNPNAMCVTHYGHMHLFVGCGTLINIYSLPDLRLVDQCNSHHARVTSLVCTKDCLISGDADGFILFHRFNLLQSEQSIIEKKVSEAYQHSEPIEKLLIRNDTLFYIYFKQRMFWVTEYSNNGGCNNNSIFIVNNQIQKRLCDLHDSLIHNEPTWLRFPALNNFDIDPTATKVIVSDECKLHIFDLYEKQCTDINLFNPARICRFRNNNDAFVFTQNGKFQQFGDHPFHDHWHYVCPNACVFDRTNVYSGGAEGVFLSLSQTTNRHNFLPRIGMTIEGMVMTDNSQYVAAVIDKNMLVVIDPKSNSLKQSLSHIVGDVFFGRNIITSLRRPNLLQFFSKSSGDCIDSLPVSSYNSRVPVTDFALTQDYVITVETADGKPNTNLSVALQAEFNHTKPHGNIAVSNEVYQNMLTKRRFDEVKKMLRMEYGTDTNENTKENNKESNKENNKESNKENNKDKDIPESVENAVEMEAIEGNPLVHDKDASNCVGYSEIKIWKHIEGNFQLEQSFRIVGKAVSPLSMHPVLPVYAMVVSKELQLWRHASDKWQLWKSRKLGATPDKLVWSPDGSVLALQNKNSIELFDVESFTVMFTKMFDSIIVSSCFLNDTEMIIHSKDSIATFDLRKLAVTKRIFAQAACCSASDNCISFVVNKNQPIVVLNVEGDMKCWQLPTSAHVSSLNVVRDPVKGVEVSAVDADNFIWLIYIEQFGRQESKENRITAITPVKKKEVKVLPRVDVGEDKTKHIMELVGVPSHQVPQIDDLCAAMFGLLIERRSEEKPTTVMVELDEKETENEVVDPVELSAQEMAKLRQFFAS</sequence>
<keyword evidence="5" id="KW-0677">Repeat</keyword>
<evidence type="ECO:0008006" key="11">
    <source>
        <dbReference type="Google" id="ProtNLM"/>
    </source>
</evidence>
<dbReference type="OrthoDB" id="4096at2759"/>
<keyword evidence="6" id="KW-0804">Transcription</keyword>
<evidence type="ECO:0000313" key="10">
    <source>
        <dbReference type="Proteomes" id="UP000179807"/>
    </source>
</evidence>
<comment type="subcellular location">
    <subcellularLocation>
        <location evidence="1">Nucleus</location>
        <location evidence="1">Nucleolus</location>
    </subcellularLocation>
</comment>
<dbReference type="InterPro" id="IPR036322">
    <property type="entry name" value="WD40_repeat_dom_sf"/>
</dbReference>
<evidence type="ECO:0000256" key="5">
    <source>
        <dbReference type="ARBA" id="ARBA00022737"/>
    </source>
</evidence>
<dbReference type="GO" id="GO:2000234">
    <property type="term" value="P:positive regulation of rRNA processing"/>
    <property type="evidence" value="ECO:0007669"/>
    <property type="project" value="TreeGrafter"/>
</dbReference>
<dbReference type="GeneID" id="94834274"/>
<dbReference type="PANTHER" id="PTHR44215">
    <property type="entry name" value="WD REPEAT-CONTAINING PROTEIN 75"/>
    <property type="match status" value="1"/>
</dbReference>
<evidence type="ECO:0000256" key="6">
    <source>
        <dbReference type="ARBA" id="ARBA00023163"/>
    </source>
</evidence>
<dbReference type="RefSeq" id="XP_068365833.1">
    <property type="nucleotide sequence ID" value="XM_068499570.1"/>
</dbReference>
<dbReference type="AlphaFoldDB" id="A0A1J4KN06"/>
<evidence type="ECO:0000256" key="1">
    <source>
        <dbReference type="ARBA" id="ARBA00004604"/>
    </source>
</evidence>
<dbReference type="PANTHER" id="PTHR44215:SF1">
    <property type="entry name" value="WD REPEAT-CONTAINING PROTEIN 75"/>
    <property type="match status" value="1"/>
</dbReference>
<feature type="compositionally biased region" description="Basic and acidic residues" evidence="8">
    <location>
        <begin position="444"/>
        <end position="472"/>
    </location>
</feature>
<dbReference type="GO" id="GO:0003723">
    <property type="term" value="F:RNA binding"/>
    <property type="evidence" value="ECO:0007669"/>
    <property type="project" value="InterPro"/>
</dbReference>
<keyword evidence="4" id="KW-0853">WD repeat</keyword>
<dbReference type="VEuPathDB" id="TrichDB:TRFO_17416"/>
<evidence type="ECO:0000256" key="7">
    <source>
        <dbReference type="ARBA" id="ARBA00023242"/>
    </source>
</evidence>
<keyword evidence="10" id="KW-1185">Reference proteome</keyword>
<dbReference type="EMBL" id="MLAK01000558">
    <property type="protein sequence ID" value="OHT12697.1"/>
    <property type="molecule type" value="Genomic_DNA"/>
</dbReference>
<keyword evidence="3" id="KW-0698">rRNA processing</keyword>
<feature type="region of interest" description="Disordered" evidence="8">
    <location>
        <begin position="438"/>
        <end position="472"/>
    </location>
</feature>
<dbReference type="InterPro" id="IPR015943">
    <property type="entry name" value="WD40/YVTN_repeat-like_dom_sf"/>
</dbReference>
<gene>
    <name evidence="9" type="ORF">TRFO_17416</name>
</gene>
<keyword evidence="7" id="KW-0539">Nucleus</keyword>
<organism evidence="9 10">
    <name type="scientific">Tritrichomonas foetus</name>
    <dbReference type="NCBI Taxonomy" id="1144522"/>
    <lineage>
        <taxon>Eukaryota</taxon>
        <taxon>Metamonada</taxon>
        <taxon>Parabasalia</taxon>
        <taxon>Tritrichomonadida</taxon>
        <taxon>Tritrichomonadidae</taxon>
        <taxon>Tritrichomonas</taxon>
    </lineage>
</organism>
<keyword evidence="2" id="KW-0690">Ribosome biogenesis</keyword>
<protein>
    <recommendedName>
        <fullName evidence="11">Anaphase-promoting complex subunit 4 WD40 domain-containing protein</fullName>
    </recommendedName>
</protein>
<accession>A0A1J4KN06</accession>
<dbReference type="GO" id="GO:0006364">
    <property type="term" value="P:rRNA processing"/>
    <property type="evidence" value="ECO:0007669"/>
    <property type="project" value="UniProtKB-KW"/>
</dbReference>
<dbReference type="GO" id="GO:0045943">
    <property type="term" value="P:positive regulation of transcription by RNA polymerase I"/>
    <property type="evidence" value="ECO:0007669"/>
    <property type="project" value="InterPro"/>
</dbReference>
<evidence type="ECO:0000256" key="2">
    <source>
        <dbReference type="ARBA" id="ARBA00022517"/>
    </source>
</evidence>
<reference evidence="9" key="1">
    <citation type="submission" date="2016-10" db="EMBL/GenBank/DDBJ databases">
        <authorList>
            <person name="Benchimol M."/>
            <person name="Almeida L.G."/>
            <person name="Vasconcelos A.T."/>
            <person name="Perreira-Neves A."/>
            <person name="Rosa I.A."/>
            <person name="Tasca T."/>
            <person name="Bogo M.R."/>
            <person name="de Souza W."/>
        </authorList>
    </citation>
    <scope>NUCLEOTIDE SEQUENCE [LARGE SCALE GENOMIC DNA]</scope>
    <source>
        <strain evidence="9">K</strain>
    </source>
</reference>
<evidence type="ECO:0000256" key="8">
    <source>
        <dbReference type="SAM" id="MobiDB-lite"/>
    </source>
</evidence>
<dbReference type="SUPFAM" id="SSF50978">
    <property type="entry name" value="WD40 repeat-like"/>
    <property type="match status" value="2"/>
</dbReference>
<dbReference type="GO" id="GO:0032040">
    <property type="term" value="C:small-subunit processome"/>
    <property type="evidence" value="ECO:0007669"/>
    <property type="project" value="InterPro"/>
</dbReference>
<proteinExistence type="predicted"/>